<comment type="catalytic activity">
    <reaction evidence="2">
        <text>2,5-diamino-6-hydroxy-4-(5-phosphoribosylamino)-pyrimidine + H2O = 2,5,6-triamino-4-hydroxypyrimidine + D-ribose 5-phosphate</text>
        <dbReference type="Rhea" id="RHEA:23436"/>
        <dbReference type="ChEBI" id="CHEBI:15377"/>
        <dbReference type="ChEBI" id="CHEBI:58614"/>
        <dbReference type="ChEBI" id="CHEBI:78346"/>
        <dbReference type="ChEBI" id="CHEBI:137796"/>
    </reaction>
</comment>
<dbReference type="SUPFAM" id="SSF143990">
    <property type="entry name" value="YbiA-like"/>
    <property type="match status" value="1"/>
</dbReference>
<dbReference type="InterPro" id="IPR012816">
    <property type="entry name" value="NADAR"/>
</dbReference>
<evidence type="ECO:0000313" key="5">
    <source>
        <dbReference type="Proteomes" id="UP000031449"/>
    </source>
</evidence>
<evidence type="ECO:0000256" key="1">
    <source>
        <dbReference type="ARBA" id="ARBA00000022"/>
    </source>
</evidence>
<dbReference type="Proteomes" id="UP000031449">
    <property type="component" value="Plasmid unnamed"/>
</dbReference>
<dbReference type="Gene3D" id="1.10.357.40">
    <property type="entry name" value="YbiA-like"/>
    <property type="match status" value="1"/>
</dbReference>
<dbReference type="Pfam" id="PF08719">
    <property type="entry name" value="NADAR"/>
    <property type="match status" value="1"/>
</dbReference>
<evidence type="ECO:0000313" key="4">
    <source>
        <dbReference type="EMBL" id="AJD93144.1"/>
    </source>
</evidence>
<dbReference type="CDD" id="cd15457">
    <property type="entry name" value="NADAR"/>
    <property type="match status" value="1"/>
</dbReference>
<dbReference type="NCBIfam" id="TIGR02464">
    <property type="entry name" value="ribofla_fusion"/>
    <property type="match status" value="1"/>
</dbReference>
<keyword evidence="4" id="KW-0614">Plasmid</keyword>
<dbReference type="KEGG" id="jeo:JMA_38260"/>
<name>A0A0B5AYT0_9BACL</name>
<geneLocation type="plasmid" evidence="5"/>
<evidence type="ECO:0000256" key="2">
    <source>
        <dbReference type="ARBA" id="ARBA00000751"/>
    </source>
</evidence>
<protein>
    <recommendedName>
        <fullName evidence="3">NADAR domain-containing protein</fullName>
    </recommendedName>
</protein>
<keyword evidence="5" id="KW-1185">Reference proteome</keyword>
<dbReference type="AlphaFoldDB" id="A0A0B5AYT0"/>
<proteinExistence type="predicted"/>
<evidence type="ECO:0000259" key="3">
    <source>
        <dbReference type="Pfam" id="PF08719"/>
    </source>
</evidence>
<accession>A0A0B5AYT0</accession>
<reference evidence="4 5" key="1">
    <citation type="submission" date="2014-08" db="EMBL/GenBank/DDBJ databases">
        <title>Complete genome of a marine bacteria Jeotgalibacillus malaysiensis.</title>
        <authorList>
            <person name="Yaakop A.S."/>
            <person name="Chan K.-G."/>
            <person name="Goh K.M."/>
        </authorList>
    </citation>
    <scope>NUCLEOTIDE SEQUENCE [LARGE SCALE GENOMIC DNA]</scope>
    <source>
        <strain evidence="4 5">D5</strain>
        <plasmid evidence="5">Plasmid</plasmid>
    </source>
</reference>
<dbReference type="HOGENOM" id="CLU_084247_3_2_9"/>
<dbReference type="EMBL" id="CP009417">
    <property type="protein sequence ID" value="AJD93144.1"/>
    <property type="molecule type" value="Genomic_DNA"/>
</dbReference>
<gene>
    <name evidence="4" type="ORF">JMA_38260</name>
</gene>
<sequence>MTQKQKPRFEKKTEEQIWKENRERISEIALQHPECNGIPIFHFDGQYAFLSNFEPSPILVDGYSFENGEAAFQGFKDMTRIDDFATLRPSKAKQLGRQVTLRSDWESIKSDVMYKVVFAKFSQNEHLKKKLLETGDRLLVEGNWWNDKIWGIAGNKGENRLGEILMRVRKELKK</sequence>
<organism evidence="4 5">
    <name type="scientific">Jeotgalibacillus malaysiensis</name>
    <dbReference type="NCBI Taxonomy" id="1508404"/>
    <lineage>
        <taxon>Bacteria</taxon>
        <taxon>Bacillati</taxon>
        <taxon>Bacillota</taxon>
        <taxon>Bacilli</taxon>
        <taxon>Bacillales</taxon>
        <taxon>Caryophanaceae</taxon>
        <taxon>Jeotgalibacillus</taxon>
    </lineage>
</organism>
<dbReference type="InterPro" id="IPR037238">
    <property type="entry name" value="YbiA-like_sf"/>
</dbReference>
<comment type="catalytic activity">
    <reaction evidence="1">
        <text>5-amino-6-(5-phospho-D-ribosylamino)uracil + H2O = 5,6-diaminouracil + D-ribose 5-phosphate</text>
        <dbReference type="Rhea" id="RHEA:55020"/>
        <dbReference type="ChEBI" id="CHEBI:15377"/>
        <dbReference type="ChEBI" id="CHEBI:46252"/>
        <dbReference type="ChEBI" id="CHEBI:58453"/>
        <dbReference type="ChEBI" id="CHEBI:78346"/>
    </reaction>
</comment>
<feature type="domain" description="NADAR" evidence="3">
    <location>
        <begin position="46"/>
        <end position="173"/>
    </location>
</feature>
<dbReference type="OrthoDB" id="67297at2"/>
<dbReference type="BioCyc" id="JESP1508404:G14D9-13110-MONOMER"/>